<dbReference type="PANTHER" id="PTHR10492:SF57">
    <property type="entry name" value="ATP-DEPENDENT DNA HELICASE"/>
    <property type="match status" value="1"/>
</dbReference>
<feature type="non-terminal residue" evidence="1">
    <location>
        <position position="295"/>
    </location>
</feature>
<proteinExistence type="predicted"/>
<organism evidence="1 2">
    <name type="scientific">Parasitella parasitica</name>
    <dbReference type="NCBI Taxonomy" id="35722"/>
    <lineage>
        <taxon>Eukaryota</taxon>
        <taxon>Fungi</taxon>
        <taxon>Fungi incertae sedis</taxon>
        <taxon>Mucoromycota</taxon>
        <taxon>Mucoromycotina</taxon>
        <taxon>Mucoromycetes</taxon>
        <taxon>Mucorales</taxon>
        <taxon>Mucorineae</taxon>
        <taxon>Mucoraceae</taxon>
        <taxon>Parasitella</taxon>
    </lineage>
</organism>
<dbReference type="OrthoDB" id="2274033at2759"/>
<accession>A0A0B7MWQ2</accession>
<dbReference type="PANTHER" id="PTHR10492">
    <property type="match status" value="1"/>
</dbReference>
<gene>
    <name evidence="1" type="primary">PARPA_03033.1 scaffold 6289</name>
</gene>
<evidence type="ECO:0000313" key="2">
    <source>
        <dbReference type="Proteomes" id="UP000054107"/>
    </source>
</evidence>
<dbReference type="Proteomes" id="UP000054107">
    <property type="component" value="Unassembled WGS sequence"/>
</dbReference>
<evidence type="ECO:0008006" key="3">
    <source>
        <dbReference type="Google" id="ProtNLM"/>
    </source>
</evidence>
<name>A0A0B7MWQ2_9FUNG</name>
<protein>
    <recommendedName>
        <fullName evidence="3">Helitron helicase-like domain-containing protein</fullName>
    </recommendedName>
</protein>
<evidence type="ECO:0000313" key="1">
    <source>
        <dbReference type="EMBL" id="CEP09527.1"/>
    </source>
</evidence>
<keyword evidence="2" id="KW-1185">Reference proteome</keyword>
<dbReference type="AlphaFoldDB" id="A0A0B7MWQ2"/>
<sequence length="295" mass="34306">RYVSAAEACWRLLSFPMHKEFPSCQRLDVHLPGDRLVYFDEEDNPAEVLNRTVPESTLTAWFKYNANHPDDQIARETLYINFCERYTFHLEKRPRYWAPRKAGFGGTIGRMYTVSPRDIEKYHLRLLLLHIPGAISFEDLRTFEGQLYSSFQAAARARGLLADDSEWSAAMTEAALFQSASSLRKIFCILIAFSGLCDPYQLWLTHRENMAEDYLYRYQQDPTNARNPLSTISDEMYGHCLLDLNDILADHRYDLQTMEGFSGIFPSVDTRANRQRNHSNTYERMHALLYAESLD</sequence>
<reference evidence="1 2" key="1">
    <citation type="submission" date="2014-09" db="EMBL/GenBank/DDBJ databases">
        <authorList>
            <person name="Ellenberger Sabrina"/>
        </authorList>
    </citation>
    <scope>NUCLEOTIDE SEQUENCE [LARGE SCALE GENOMIC DNA]</scope>
    <source>
        <strain evidence="1 2">CBS 412.66</strain>
    </source>
</reference>
<dbReference type="STRING" id="35722.A0A0B7MWQ2"/>
<feature type="non-terminal residue" evidence="1">
    <location>
        <position position="1"/>
    </location>
</feature>
<dbReference type="EMBL" id="LN721735">
    <property type="protein sequence ID" value="CEP09527.1"/>
    <property type="molecule type" value="Genomic_DNA"/>
</dbReference>